<proteinExistence type="predicted"/>
<dbReference type="PIRSF" id="PIRSF019307">
    <property type="entry name" value="UCP019307"/>
    <property type="match status" value="1"/>
</dbReference>
<dbReference type="InterPro" id="IPR014710">
    <property type="entry name" value="RmlC-like_jellyroll"/>
</dbReference>
<dbReference type="Gene3D" id="2.60.120.10">
    <property type="entry name" value="Jelly Rolls"/>
    <property type="match status" value="1"/>
</dbReference>
<dbReference type="PANTHER" id="PTHR36448:SF2">
    <property type="entry name" value="CUPIN TYPE-1 DOMAIN-CONTAINING PROTEIN"/>
    <property type="match status" value="1"/>
</dbReference>
<evidence type="ECO:0000313" key="2">
    <source>
        <dbReference type="EMBL" id="MDX6806502.1"/>
    </source>
</evidence>
<dbReference type="InterPro" id="IPR011051">
    <property type="entry name" value="RmlC_Cupin_sf"/>
</dbReference>
<gene>
    <name evidence="2" type="ORF">SCD90_10530</name>
</gene>
<reference evidence="2 3" key="1">
    <citation type="submission" date="2023-11" db="EMBL/GenBank/DDBJ databases">
        <authorList>
            <person name="Bao R."/>
        </authorList>
    </citation>
    <scope>NUCLEOTIDE SEQUENCE [LARGE SCALE GENOMIC DNA]</scope>
    <source>
        <strain evidence="2 3">PJ23</strain>
    </source>
</reference>
<dbReference type="RefSeq" id="WP_319844629.1">
    <property type="nucleotide sequence ID" value="NZ_JAXAFJ010000005.1"/>
</dbReference>
<organism evidence="2 3">
    <name type="scientific">Terrihabitans rhizophilus</name>
    <dbReference type="NCBI Taxonomy" id="3092662"/>
    <lineage>
        <taxon>Bacteria</taxon>
        <taxon>Pseudomonadati</taxon>
        <taxon>Pseudomonadota</taxon>
        <taxon>Alphaproteobacteria</taxon>
        <taxon>Hyphomicrobiales</taxon>
        <taxon>Terrihabitans</taxon>
    </lineage>
</organism>
<evidence type="ECO:0000313" key="3">
    <source>
        <dbReference type="Proteomes" id="UP001274321"/>
    </source>
</evidence>
<dbReference type="EMBL" id="JAXAFJ010000005">
    <property type="protein sequence ID" value="MDX6806502.1"/>
    <property type="molecule type" value="Genomic_DNA"/>
</dbReference>
<dbReference type="InterPro" id="IPR014500">
    <property type="entry name" value="UCP019307_cupin"/>
</dbReference>
<feature type="compositionally biased region" description="Basic and acidic residues" evidence="1">
    <location>
        <begin position="154"/>
        <end position="164"/>
    </location>
</feature>
<name>A0ABU4RNS6_9HYPH</name>
<dbReference type="SUPFAM" id="SSF51182">
    <property type="entry name" value="RmlC-like cupins"/>
    <property type="match status" value="1"/>
</dbReference>
<dbReference type="InterPro" id="IPR047121">
    <property type="entry name" value="YjiB-like"/>
</dbReference>
<protein>
    <submittedName>
        <fullName evidence="2">Cupin</fullName>
    </submittedName>
</protein>
<dbReference type="PANTHER" id="PTHR36448">
    <property type="entry name" value="BLR7373 PROTEIN"/>
    <property type="match status" value="1"/>
</dbReference>
<comment type="caution">
    <text evidence="2">The sequence shown here is derived from an EMBL/GenBank/DDBJ whole genome shotgun (WGS) entry which is preliminary data.</text>
</comment>
<dbReference type="Proteomes" id="UP001274321">
    <property type="component" value="Unassembled WGS sequence"/>
</dbReference>
<dbReference type="CDD" id="cd02219">
    <property type="entry name" value="cupin_YjlB-like"/>
    <property type="match status" value="1"/>
</dbReference>
<evidence type="ECO:0000256" key="1">
    <source>
        <dbReference type="SAM" id="MobiDB-lite"/>
    </source>
</evidence>
<keyword evidence="3" id="KW-1185">Reference proteome</keyword>
<feature type="region of interest" description="Disordered" evidence="1">
    <location>
        <begin position="133"/>
        <end position="164"/>
    </location>
</feature>
<accession>A0ABU4RNS6</accession>
<sequence>MPEKGSGEPEVLGFPVDGAFPNNGSLPVLIYRKAVQRDGAADALEQLFAANGWTNNWRNGLYDFDHFHSNAHEVLGIAKGHVTAVLGGPNGSSISLSEGDVVMLPAGTAHRKEEGSTDLQIVGAYWDGREPDLRRGEESEELQVRDNLGALPPPERDPVNGRTL</sequence>